<organism evidence="3 4">
    <name type="scientific">Andreesenia angusta</name>
    <dbReference type="NCBI Taxonomy" id="39480"/>
    <lineage>
        <taxon>Bacteria</taxon>
        <taxon>Bacillati</taxon>
        <taxon>Bacillota</taxon>
        <taxon>Tissierellia</taxon>
        <taxon>Tissierellales</taxon>
        <taxon>Gottschalkiaceae</taxon>
        <taxon>Andreesenia</taxon>
    </lineage>
</organism>
<dbReference type="InterPro" id="IPR027939">
    <property type="entry name" value="NMT1/THI5"/>
</dbReference>
<dbReference type="OrthoDB" id="9815602at2"/>
<dbReference type="STRING" id="39480.EUAN_02010"/>
<evidence type="ECO:0000259" key="2">
    <source>
        <dbReference type="Pfam" id="PF09084"/>
    </source>
</evidence>
<dbReference type="GO" id="GO:0009228">
    <property type="term" value="P:thiamine biosynthetic process"/>
    <property type="evidence" value="ECO:0007669"/>
    <property type="project" value="InterPro"/>
</dbReference>
<dbReference type="AlphaFoldDB" id="A0A1S1VAS3"/>
<protein>
    <submittedName>
        <fullName evidence="3">Putative thiamine biosynthesis protein</fullName>
    </submittedName>
</protein>
<evidence type="ECO:0000256" key="1">
    <source>
        <dbReference type="SAM" id="SignalP"/>
    </source>
</evidence>
<comment type="caution">
    <text evidence="3">The sequence shown here is derived from an EMBL/GenBank/DDBJ whole genome shotgun (WGS) entry which is preliminary data.</text>
</comment>
<keyword evidence="4" id="KW-1185">Reference proteome</keyword>
<dbReference type="EMBL" id="MKIE01000001">
    <property type="protein sequence ID" value="OHW63337.1"/>
    <property type="molecule type" value="Genomic_DNA"/>
</dbReference>
<proteinExistence type="predicted"/>
<dbReference type="Gene3D" id="3.40.190.10">
    <property type="entry name" value="Periplasmic binding protein-like II"/>
    <property type="match status" value="2"/>
</dbReference>
<dbReference type="InterPro" id="IPR015168">
    <property type="entry name" value="SsuA/THI5"/>
</dbReference>
<accession>A0A1S1VAS3</accession>
<dbReference type="PROSITE" id="PS51257">
    <property type="entry name" value="PROKAR_LIPOPROTEIN"/>
    <property type="match status" value="1"/>
</dbReference>
<dbReference type="SUPFAM" id="SSF53850">
    <property type="entry name" value="Periplasmic binding protein-like II"/>
    <property type="match status" value="1"/>
</dbReference>
<reference evidence="3 4" key="1">
    <citation type="submission" date="2016-09" db="EMBL/GenBank/DDBJ databases">
        <title>Genome sequence of Eubacterium angustum.</title>
        <authorList>
            <person name="Poehlein A."/>
            <person name="Daniel R."/>
        </authorList>
    </citation>
    <scope>NUCLEOTIDE SEQUENCE [LARGE SCALE GENOMIC DNA]</scope>
    <source>
        <strain evidence="3 4">DSM 1989</strain>
    </source>
</reference>
<gene>
    <name evidence="3" type="ORF">EUAN_02010</name>
</gene>
<evidence type="ECO:0000313" key="4">
    <source>
        <dbReference type="Proteomes" id="UP000180254"/>
    </source>
</evidence>
<dbReference type="PANTHER" id="PTHR31528">
    <property type="entry name" value="4-AMINO-5-HYDROXYMETHYL-2-METHYLPYRIMIDINE PHOSPHATE SYNTHASE THI11-RELATED"/>
    <property type="match status" value="1"/>
</dbReference>
<evidence type="ECO:0000313" key="3">
    <source>
        <dbReference type="EMBL" id="OHW63337.1"/>
    </source>
</evidence>
<feature type="domain" description="SsuA/THI5-like" evidence="2">
    <location>
        <begin position="42"/>
        <end position="257"/>
    </location>
</feature>
<feature type="chain" id="PRO_5038487616" evidence="1">
    <location>
        <begin position="22"/>
        <end position="329"/>
    </location>
</feature>
<name>A0A1S1VAS3_9FIRM</name>
<keyword evidence="1" id="KW-0732">Signal</keyword>
<dbReference type="PANTHER" id="PTHR31528:SF3">
    <property type="entry name" value="THIAMINE BIOSYNTHESIS PROTEIN HI_0357-RELATED"/>
    <property type="match status" value="1"/>
</dbReference>
<dbReference type="Proteomes" id="UP000180254">
    <property type="component" value="Unassembled WGS sequence"/>
</dbReference>
<dbReference type="RefSeq" id="WP_071060741.1">
    <property type="nucleotide sequence ID" value="NZ_MKIE01000001.1"/>
</dbReference>
<feature type="signal peptide" evidence="1">
    <location>
        <begin position="1"/>
        <end position="21"/>
    </location>
</feature>
<sequence length="329" mass="36096">MKKIISAFLAIAMTISMSACGSEKEKSGELEKVSLVLDWTPNTNHTGLYVAQEKGYFEEQGIEVEIVQPPEGGADSLVASGKSQFGISFQDTIAPAFASDSPLPVTAIAAILQHNTSGIISLKGNGMDTPSGMGGKTYATWDVPVEKAIIKSVVESDGGDYESIEMVPSTVTDVVTALKSDIDAVWVYYAWDGIASKVKGVETDFFAFKDIDPVLDYYSPIIIGNNSYMESNEAETKSFLEAVSKGYEYAAENPEEAAEILLKASPELDRELVMESQKWIAKEYKSDAEKWGVIDKSRWDGFYKWLWDGELVEKEISPGFGFTNEYLPE</sequence>
<dbReference type="Pfam" id="PF09084">
    <property type="entry name" value="NMT1"/>
    <property type="match status" value="1"/>
</dbReference>